<keyword evidence="1" id="KW-0326">Glycosidase</keyword>
<organism evidence="1 2">
    <name type="scientific">Phaeomoniella chlamydospora</name>
    <name type="common">Phaeoacremonium chlamydosporum</name>
    <dbReference type="NCBI Taxonomy" id="158046"/>
    <lineage>
        <taxon>Eukaryota</taxon>
        <taxon>Fungi</taxon>
        <taxon>Dikarya</taxon>
        <taxon>Ascomycota</taxon>
        <taxon>Pezizomycotina</taxon>
        <taxon>Eurotiomycetes</taxon>
        <taxon>Chaetothyriomycetidae</taxon>
        <taxon>Phaeomoniellales</taxon>
        <taxon>Phaeomoniellaceae</taxon>
        <taxon>Phaeomoniella</taxon>
    </lineage>
</organism>
<accession>A0A0G2EFB4</accession>
<dbReference type="Proteomes" id="UP000053317">
    <property type="component" value="Unassembled WGS sequence"/>
</dbReference>
<dbReference type="GO" id="GO:0005975">
    <property type="term" value="P:carbohydrate metabolic process"/>
    <property type="evidence" value="ECO:0007669"/>
    <property type="project" value="InterPro"/>
</dbReference>
<name>A0A0G2EFB4_PHACM</name>
<reference evidence="1 2" key="1">
    <citation type="submission" date="2015-05" db="EMBL/GenBank/DDBJ databases">
        <title>Distinctive expansion of gene families associated with plant cell wall degradation and secondary metabolism in the genomes of grapevine trunk pathogens.</title>
        <authorList>
            <person name="Lawrence D.P."/>
            <person name="Travadon R."/>
            <person name="Rolshausen P.E."/>
            <person name="Baumgartner K."/>
        </authorList>
    </citation>
    <scope>NUCLEOTIDE SEQUENCE [LARGE SCALE GENOMIC DNA]</scope>
    <source>
        <strain evidence="1">UCRPC4</strain>
    </source>
</reference>
<sequence length="278" mass="31807">MIQPFNTMSSWGWLNSSLPTTSGYMSPEDFTGLQWWTRGRLVTYDQPNQVEADISQWLIANPHRINLIKIGLMYQNDDITFEDLANISPHTDLYSGTIHSSFYLNGRRVDVTTTVDPFRDCIAVVIEFQLLIYGDLTMFLDYPYATDVNKFEAPTQDTISGWDEKLTASAEFMVDFAFHNTSTQVFDLGPPMYPVSENTNPNNSVNPAFEIAYLRFALDIAMKWKQRQNLTVRESWINVTNNLHQPPSTDDTYVTSEGLEDMWTNSSYTADHPSMAMI</sequence>
<dbReference type="GO" id="GO:0016798">
    <property type="term" value="F:hydrolase activity, acting on glycosyl bonds"/>
    <property type="evidence" value="ECO:0007669"/>
    <property type="project" value="UniProtKB-KW"/>
</dbReference>
<dbReference type="AlphaFoldDB" id="A0A0G2EFB4"/>
<comment type="caution">
    <text evidence="1">The sequence shown here is derived from an EMBL/GenBank/DDBJ whole genome shotgun (WGS) entry which is preliminary data.</text>
</comment>
<keyword evidence="2" id="KW-1185">Reference proteome</keyword>
<protein>
    <submittedName>
        <fullName evidence="1">Putative six-hairpin glycosidase-like protein</fullName>
    </submittedName>
</protein>
<evidence type="ECO:0000313" key="1">
    <source>
        <dbReference type="EMBL" id="KKY21144.1"/>
    </source>
</evidence>
<proteinExistence type="predicted"/>
<dbReference type="EMBL" id="LCWF01000087">
    <property type="protein sequence ID" value="KKY21144.1"/>
    <property type="molecule type" value="Genomic_DNA"/>
</dbReference>
<evidence type="ECO:0000313" key="2">
    <source>
        <dbReference type="Proteomes" id="UP000053317"/>
    </source>
</evidence>
<dbReference type="InterPro" id="IPR008928">
    <property type="entry name" value="6-hairpin_glycosidase_sf"/>
</dbReference>
<dbReference type="OrthoDB" id="3534988at2759"/>
<dbReference type="SUPFAM" id="SSF48208">
    <property type="entry name" value="Six-hairpin glycosidases"/>
    <property type="match status" value="1"/>
</dbReference>
<gene>
    <name evidence="1" type="ORF">UCRPC4_g03840</name>
</gene>
<keyword evidence="1" id="KW-0378">Hydrolase</keyword>
<reference evidence="1 2" key="2">
    <citation type="submission" date="2015-05" db="EMBL/GenBank/DDBJ databases">
        <authorList>
            <person name="Morales-Cruz A."/>
            <person name="Amrine K.C."/>
            <person name="Cantu D."/>
        </authorList>
    </citation>
    <scope>NUCLEOTIDE SEQUENCE [LARGE SCALE GENOMIC DNA]</scope>
    <source>
        <strain evidence="1">UCRPC4</strain>
    </source>
</reference>